<dbReference type="Pfam" id="PF04389">
    <property type="entry name" value="Peptidase_M28"/>
    <property type="match status" value="1"/>
</dbReference>
<keyword evidence="3" id="KW-1185">Reference proteome</keyword>
<feature type="domain" description="Peptidase M28" evidence="1">
    <location>
        <begin position="185"/>
        <end position="285"/>
    </location>
</feature>
<name>A0A0S6VTN4_9BACT</name>
<dbReference type="STRING" id="1499966.U14_02135"/>
<proteinExistence type="predicted"/>
<dbReference type="EMBL" id="DF820456">
    <property type="protein sequence ID" value="GAK50893.1"/>
    <property type="molecule type" value="Genomic_DNA"/>
</dbReference>
<dbReference type="GO" id="GO:0008235">
    <property type="term" value="F:metalloexopeptidase activity"/>
    <property type="evidence" value="ECO:0007669"/>
    <property type="project" value="InterPro"/>
</dbReference>
<gene>
    <name evidence="2" type="ORF">U14_02135</name>
</gene>
<dbReference type="Gene3D" id="3.40.630.10">
    <property type="entry name" value="Zn peptidases"/>
    <property type="match status" value="2"/>
</dbReference>
<accession>A0A0S6VTN4</accession>
<dbReference type="HOGENOM" id="CLU_692109_0_0_0"/>
<dbReference type="InterPro" id="IPR007484">
    <property type="entry name" value="Peptidase_M28"/>
</dbReference>
<dbReference type="Proteomes" id="UP000030700">
    <property type="component" value="Unassembled WGS sequence"/>
</dbReference>
<evidence type="ECO:0000259" key="1">
    <source>
        <dbReference type="Pfam" id="PF04389"/>
    </source>
</evidence>
<dbReference type="PANTHER" id="PTHR12147:SF26">
    <property type="entry name" value="PEPTIDASE M28 DOMAIN-CONTAINING PROTEIN"/>
    <property type="match status" value="1"/>
</dbReference>
<reference evidence="2" key="1">
    <citation type="journal article" date="2015" name="PeerJ">
        <title>First genomic representation of candidate bacterial phylum KSB3 points to enhanced environmental sensing as a trigger of wastewater bulking.</title>
        <authorList>
            <person name="Sekiguchi Y."/>
            <person name="Ohashi A."/>
            <person name="Parks D.H."/>
            <person name="Yamauchi T."/>
            <person name="Tyson G.W."/>
            <person name="Hugenholtz P."/>
        </authorList>
    </citation>
    <scope>NUCLEOTIDE SEQUENCE [LARGE SCALE GENOMIC DNA]</scope>
</reference>
<sequence>MTSKYVADTLRFLCQQPRSAGSVWNAAAREFLTAEFRAMGYAVRLQEFPFTGWELLEAPRGVFLTPKSRPFEACLPVVWSGATPGEIEGVIQPGAAGLPDYIATFEAYYWELFPVVNEHGVAACLLGNHTIWPQSRDDASDPTPYLMIGADDWMFLRVALHRKQTVRVRLSVNSRYLPGQKIANIIAQRGETPSALITAHYDSFFNTVGAHDNASGVAALLCAARRLAESPLADQVAFVAFDAEEWNKFGAYRFVEEAERSKELQRIKAVINIDSVGVGDRIAHFDDPEMLTPFDAYPFAQKGIHAVQITSTGDQPFAHWHQPGDNLAIISDAGYKLIGKTARIVERLCRHQPQHKSQIP</sequence>
<organism evidence="2">
    <name type="scientific">Candidatus Moduliflexus flocculans</name>
    <dbReference type="NCBI Taxonomy" id="1499966"/>
    <lineage>
        <taxon>Bacteria</taxon>
        <taxon>Candidatus Moduliflexota</taxon>
        <taxon>Candidatus Moduliflexia</taxon>
        <taxon>Candidatus Moduliflexales</taxon>
        <taxon>Candidatus Moduliflexaceae</taxon>
    </lineage>
</organism>
<dbReference type="InterPro" id="IPR045175">
    <property type="entry name" value="M28_fam"/>
</dbReference>
<evidence type="ECO:0000313" key="2">
    <source>
        <dbReference type="EMBL" id="GAK50893.1"/>
    </source>
</evidence>
<protein>
    <submittedName>
        <fullName evidence="2">Peptidase M28</fullName>
    </submittedName>
</protein>
<dbReference type="SUPFAM" id="SSF53187">
    <property type="entry name" value="Zn-dependent exopeptidases"/>
    <property type="match status" value="1"/>
</dbReference>
<evidence type="ECO:0000313" key="3">
    <source>
        <dbReference type="Proteomes" id="UP000030700"/>
    </source>
</evidence>
<dbReference type="GO" id="GO:0006508">
    <property type="term" value="P:proteolysis"/>
    <property type="evidence" value="ECO:0007669"/>
    <property type="project" value="InterPro"/>
</dbReference>
<dbReference type="PANTHER" id="PTHR12147">
    <property type="entry name" value="METALLOPEPTIDASE M28 FAMILY MEMBER"/>
    <property type="match status" value="1"/>
</dbReference>
<dbReference type="AlphaFoldDB" id="A0A0S6VTN4"/>